<accession>A0A871Y779</accession>
<dbReference type="PANTHER" id="PTHR36974:SF1">
    <property type="entry name" value="DOXX FAMILY MEMBRANE PROTEIN"/>
    <property type="match status" value="1"/>
</dbReference>
<evidence type="ECO:0000313" key="2">
    <source>
        <dbReference type="EMBL" id="QOV08892.1"/>
    </source>
</evidence>
<dbReference type="AlphaFoldDB" id="A0A871Y779"/>
<keyword evidence="1" id="KW-0812">Transmembrane</keyword>
<organism evidence="2">
    <name type="scientific">uncultured Actinomycetes bacterium</name>
    <dbReference type="NCBI Taxonomy" id="152507"/>
    <lineage>
        <taxon>Bacteria</taxon>
        <taxon>Bacillati</taxon>
        <taxon>Actinomycetota</taxon>
        <taxon>Actinomycetes</taxon>
        <taxon>environmental samples</taxon>
    </lineage>
</organism>
<reference evidence="2" key="1">
    <citation type="submission" date="2020-10" db="EMBL/GenBank/DDBJ databases">
        <title>Diverse heliorhodopsins detected via functional metagenomics in peat lake Actinobacteria, Chloroflexi and Archaea.</title>
        <authorList>
            <person name="Chazan A."/>
            <person name="Rozenberg A."/>
            <person name="Tahan R."/>
            <person name="Mannen K."/>
            <person name="Nagata T."/>
            <person name="Yaish S."/>
            <person name="Larom S."/>
            <person name="Kandori H."/>
            <person name="Inoue K."/>
            <person name="Beja O."/>
            <person name="Pushkarev A."/>
        </authorList>
    </citation>
    <scope>NUCLEOTIDE SEQUENCE</scope>
</reference>
<feature type="transmembrane region" description="Helical" evidence="1">
    <location>
        <begin position="12"/>
        <end position="35"/>
    </location>
</feature>
<feature type="transmembrane region" description="Helical" evidence="1">
    <location>
        <begin position="55"/>
        <end position="74"/>
    </location>
</feature>
<dbReference type="EMBL" id="MW122876">
    <property type="protein sequence ID" value="QOV08892.1"/>
    <property type="molecule type" value="Genomic_DNA"/>
</dbReference>
<name>A0A871Y779_9ACTN</name>
<keyword evidence="1" id="KW-1133">Transmembrane helix</keyword>
<evidence type="ECO:0000313" key="3">
    <source>
        <dbReference type="EMBL" id="QOV09088.1"/>
    </source>
</evidence>
<proteinExistence type="predicted"/>
<feature type="transmembrane region" description="Helical" evidence="1">
    <location>
        <begin position="120"/>
        <end position="139"/>
    </location>
</feature>
<protein>
    <recommendedName>
        <fullName evidence="4">DoxX family protein</fullName>
    </recommendedName>
</protein>
<gene>
    <name evidence="3" type="ORF">HULAa32G3_00008</name>
    <name evidence="2" type="ORF">HULAa55C9_00007</name>
</gene>
<keyword evidence="1" id="KW-0472">Membrane</keyword>
<evidence type="ECO:0008006" key="4">
    <source>
        <dbReference type="Google" id="ProtNLM"/>
    </source>
</evidence>
<dbReference type="EMBL" id="MW122883">
    <property type="protein sequence ID" value="QOV09088.1"/>
    <property type="molecule type" value="Genomic_DNA"/>
</dbReference>
<feature type="transmembrane region" description="Helical" evidence="1">
    <location>
        <begin position="81"/>
        <end position="100"/>
    </location>
</feature>
<evidence type="ECO:0000256" key="1">
    <source>
        <dbReference type="SAM" id="Phobius"/>
    </source>
</evidence>
<dbReference type="PANTHER" id="PTHR36974">
    <property type="entry name" value="MEMBRANE PROTEIN-RELATED"/>
    <property type="match status" value="1"/>
</dbReference>
<sequence>MQLSKTELNQRVISILKHAVRFALAGFMIFAGSGHFTNTESFTAQVPPFLPGTEMIVYVSGVIEIVLGLGLAFWKSQRVNFGVALAIFYILIFPGNISQFVTQTSAFGLDSDIARAIRLLFQPVLVVAALWCTDAFADLRKLILKGKDRLSNRR</sequence>